<accession>A0A291P450</accession>
<gene>
    <name evidence="1" type="ORF">BEI_0687</name>
</gene>
<keyword evidence="2" id="KW-1185">Reference proteome</keyword>
<organism evidence="1 2">
    <name type="scientific">Halomonas beimenensis</name>
    <dbReference type="NCBI Taxonomy" id="475662"/>
    <lineage>
        <taxon>Bacteria</taxon>
        <taxon>Pseudomonadati</taxon>
        <taxon>Pseudomonadota</taxon>
        <taxon>Gammaproteobacteria</taxon>
        <taxon>Oceanospirillales</taxon>
        <taxon>Halomonadaceae</taxon>
        <taxon>Halomonas</taxon>
    </lineage>
</organism>
<dbReference type="Proteomes" id="UP000219993">
    <property type="component" value="Chromosome"/>
</dbReference>
<dbReference type="EMBL" id="CP021435">
    <property type="protein sequence ID" value="ATJ81674.1"/>
    <property type="molecule type" value="Genomic_DNA"/>
</dbReference>
<name>A0A291P450_9GAMM</name>
<dbReference type="KEGG" id="hbe:BEI_0687"/>
<sequence>MIWHLIAAVFAGLGAAGIGLLLRTLSARRLPRWIVPAQGRLGMIAYQVHHEYSWFEHKKAQLPDSARVVTSEQSSAFWRPWTYLVPLTTAFTVVDEQSLVRSRANDQRLVEFILYRFERAHVDRLDHRPHLMNCSTGELVPLAEDTRRPQTEAMRRLDADDPLHRALCREA</sequence>
<evidence type="ECO:0000313" key="1">
    <source>
        <dbReference type="EMBL" id="ATJ81674.1"/>
    </source>
</evidence>
<reference evidence="1 2" key="1">
    <citation type="journal article" date="2017" name="Sci. Rep.">
        <title>Revealing the Saline Adaptation Strategies of the Halophilic Bacterium Halomonas beimenensis through High-throughput Omics and Transposon Mutagenesis Approaches.</title>
        <authorList>
            <person name="Chen Y.H."/>
            <person name="Lin S.S."/>
            <person name="Shyu Y.T."/>
        </authorList>
    </citation>
    <scope>NUCLEOTIDE SEQUENCE [LARGE SCALE GENOMIC DNA]</scope>
    <source>
        <strain evidence="1 2">NTU-111</strain>
    </source>
</reference>
<dbReference type="AlphaFoldDB" id="A0A291P450"/>
<dbReference type="RefSeq" id="WP_097788195.1">
    <property type="nucleotide sequence ID" value="NZ_CP021435.1"/>
</dbReference>
<proteinExistence type="predicted"/>
<protein>
    <submittedName>
        <fullName evidence="1">Uncharacterized protein</fullName>
    </submittedName>
</protein>
<evidence type="ECO:0000313" key="2">
    <source>
        <dbReference type="Proteomes" id="UP000219993"/>
    </source>
</evidence>
<dbReference type="OrthoDB" id="8601734at2"/>